<evidence type="ECO:0000313" key="6">
    <source>
        <dbReference type="Proteomes" id="UP000289794"/>
    </source>
</evidence>
<dbReference type="InterPro" id="IPR041698">
    <property type="entry name" value="Methyltransf_25"/>
</dbReference>
<dbReference type="PANTHER" id="PTHR44942">
    <property type="entry name" value="METHYLTRANSF_11 DOMAIN-CONTAINING PROTEIN"/>
    <property type="match status" value="1"/>
</dbReference>
<dbReference type="EC" id="2.1.1.-" evidence="5"/>
<keyword evidence="1 5" id="KW-0489">Methyltransferase</keyword>
<dbReference type="InterPro" id="IPR020598">
    <property type="entry name" value="rRNA_Ade_methylase_Trfase_N"/>
</dbReference>
<keyword evidence="2 5" id="KW-0808">Transferase</keyword>
<dbReference type="KEGG" id="bpro:PMF13cell1_04071"/>
<dbReference type="InterPro" id="IPR051052">
    <property type="entry name" value="Diverse_substrate_MTase"/>
</dbReference>
<dbReference type="GO" id="GO:0000179">
    <property type="term" value="F:rRNA (adenine-N6,N6-)-dimethyltransferase activity"/>
    <property type="evidence" value="ECO:0007669"/>
    <property type="project" value="InterPro"/>
</dbReference>
<sequence>MEFRKIFDTIPEQFDQYRPRYSTELFSELIEYAHIGPNKSVLEIGPGTGQATSPILQTGCDYHAIELGEHLIQMMKQKYGHYSNFEIINDDFVTYDFAEQKFDMIYSAAAIQWIPEETAFSKTLKLLNPGGILAMMFTEGDYKAPNEALYNRIQKVYDEHFKPDIKYEQGGFQYENAIKYGYVDWKRREYYGKRELTAEEYVGLCGTHCDHIVIPNPHKTEFFNGLYRAVKEAGNKIIFNDTYVLITVKKPE</sequence>
<organism evidence="5 6">
    <name type="scientific">Blautia producta</name>
    <dbReference type="NCBI Taxonomy" id="33035"/>
    <lineage>
        <taxon>Bacteria</taxon>
        <taxon>Bacillati</taxon>
        <taxon>Bacillota</taxon>
        <taxon>Clostridia</taxon>
        <taxon>Lachnospirales</taxon>
        <taxon>Lachnospiraceae</taxon>
        <taxon>Blautia</taxon>
    </lineage>
</organism>
<dbReference type="Gene3D" id="3.40.50.150">
    <property type="entry name" value="Vaccinia Virus protein VP39"/>
    <property type="match status" value="1"/>
</dbReference>
<evidence type="ECO:0000256" key="1">
    <source>
        <dbReference type="ARBA" id="ARBA00022603"/>
    </source>
</evidence>
<evidence type="ECO:0000313" key="5">
    <source>
        <dbReference type="EMBL" id="QBE98505.1"/>
    </source>
</evidence>
<accession>A0A4P6M314</accession>
<feature type="domain" description="Ribosomal RNA adenine methylase transferase N-terminal" evidence="4">
    <location>
        <begin position="25"/>
        <end position="147"/>
    </location>
</feature>
<reference evidence="5 6" key="1">
    <citation type="submission" date="2019-01" db="EMBL/GenBank/DDBJ databases">
        <title>PMF-metabolizing Aryl O-demethylase.</title>
        <authorList>
            <person name="Kim M."/>
        </authorList>
    </citation>
    <scope>NUCLEOTIDE SEQUENCE [LARGE SCALE GENOMIC DNA]</scope>
    <source>
        <strain evidence="5 6">PMF1</strain>
    </source>
</reference>
<dbReference type="RefSeq" id="WP_130181911.1">
    <property type="nucleotide sequence ID" value="NZ_CP035945.1"/>
</dbReference>
<name>A0A4P6M314_9FIRM</name>
<dbReference type="EMBL" id="CP035945">
    <property type="protein sequence ID" value="QBE98505.1"/>
    <property type="molecule type" value="Genomic_DNA"/>
</dbReference>
<dbReference type="Proteomes" id="UP000289794">
    <property type="component" value="Chromosome"/>
</dbReference>
<dbReference type="SUPFAM" id="SSF53335">
    <property type="entry name" value="S-adenosyl-L-methionine-dependent methyltransferases"/>
    <property type="match status" value="1"/>
</dbReference>
<evidence type="ECO:0000256" key="3">
    <source>
        <dbReference type="ARBA" id="ARBA00022691"/>
    </source>
</evidence>
<dbReference type="PANTHER" id="PTHR44942:SF4">
    <property type="entry name" value="METHYLTRANSFERASE TYPE 11 DOMAIN-CONTAINING PROTEIN"/>
    <property type="match status" value="1"/>
</dbReference>
<evidence type="ECO:0000256" key="2">
    <source>
        <dbReference type="ARBA" id="ARBA00022679"/>
    </source>
</evidence>
<protein>
    <submittedName>
        <fullName evidence="5">rRNA adenine N-6-methyltransferase</fullName>
        <ecNumber evidence="5">2.1.1.-</ecNumber>
    </submittedName>
</protein>
<dbReference type="Pfam" id="PF13649">
    <property type="entry name" value="Methyltransf_25"/>
    <property type="match status" value="1"/>
</dbReference>
<keyword evidence="3" id="KW-0949">S-adenosyl-L-methionine</keyword>
<evidence type="ECO:0000259" key="4">
    <source>
        <dbReference type="SMART" id="SM00650"/>
    </source>
</evidence>
<dbReference type="InterPro" id="IPR029063">
    <property type="entry name" value="SAM-dependent_MTases_sf"/>
</dbReference>
<dbReference type="AlphaFoldDB" id="A0A4P6M314"/>
<dbReference type="SMART" id="SM00650">
    <property type="entry name" value="rADc"/>
    <property type="match status" value="1"/>
</dbReference>
<dbReference type="CDD" id="cd02440">
    <property type="entry name" value="AdoMet_MTases"/>
    <property type="match status" value="1"/>
</dbReference>
<proteinExistence type="predicted"/>
<gene>
    <name evidence="5" type="primary">ermD</name>
    <name evidence="5" type="ORF">PMF13cell1_04071</name>
</gene>